<accession>A0ABX0H039</accession>
<keyword evidence="2" id="KW-1185">Reference proteome</keyword>
<dbReference type="Gene3D" id="3.40.50.12580">
    <property type="match status" value="1"/>
</dbReference>
<organism evidence="1 2">
    <name type="scientific">Motilibacter deserti</name>
    <dbReference type="NCBI Taxonomy" id="2714956"/>
    <lineage>
        <taxon>Bacteria</taxon>
        <taxon>Bacillati</taxon>
        <taxon>Actinomycetota</taxon>
        <taxon>Actinomycetes</taxon>
        <taxon>Motilibacterales</taxon>
        <taxon>Motilibacteraceae</taxon>
        <taxon>Motilibacter</taxon>
    </lineage>
</organism>
<evidence type="ECO:0000313" key="2">
    <source>
        <dbReference type="Proteomes" id="UP000800981"/>
    </source>
</evidence>
<dbReference type="SUPFAM" id="SSF53756">
    <property type="entry name" value="UDP-Glycosyltransferase/glycogen phosphorylase"/>
    <property type="match status" value="1"/>
</dbReference>
<proteinExistence type="predicted"/>
<evidence type="ECO:0000313" key="1">
    <source>
        <dbReference type="EMBL" id="NHC16193.1"/>
    </source>
</evidence>
<evidence type="ECO:0008006" key="3">
    <source>
        <dbReference type="Google" id="ProtNLM"/>
    </source>
</evidence>
<gene>
    <name evidence="1" type="ORF">G9H71_20615</name>
</gene>
<dbReference type="Pfam" id="PF04464">
    <property type="entry name" value="Glyphos_transf"/>
    <property type="match status" value="1"/>
</dbReference>
<dbReference type="RefSeq" id="WP_166284657.1">
    <property type="nucleotide sequence ID" value="NZ_JAANNP010000106.1"/>
</dbReference>
<protein>
    <recommendedName>
        <fullName evidence="3">CDP-glycerol glycerophosphotransferase (TagB/SpsB family)</fullName>
    </recommendedName>
</protein>
<sequence length="580" mass="63661">MTQVDAGNPPVRHAVVIEIEDLALPQAQVVVSAAAQVFSANDPVEVVLTVVGVDEPTEAHAEVVQRVCTAAVADTRALPELLLLGEQEAAGLECLRRVTAGRDEAENARSVALLTLLARELWDAAEEPAEQAGAVPAVDEAAYRAHFTILQAQRDRAQAEKAISRRDVRAARDITAGRRRPHVVLLVQQRQTWGSVSVLAAELSARVDIDFTLVALDSTADGQQASTADFVRDRGYDPRDGEWLVSFLDDVDVVVVDNPYDEFRPAQLSAAALAERGVRLVSVPYGNNAIDGAFMTRLLWDLPLQRLAWRAYLSSREQARLYAAHCAAGDAPVRVLGSPKLDASVNAVPESWGRQLRARAKGRPVVLWNPHFRMEEGGWSTFHLYLQPLLQRFTQRSDLVLLVRPHFRLFADLAEIEGGPSRVETTLRRLAAEHDTIHLDDTADYTEALATADAMMSDLSSLATVFLPTGKPLLYLRREDGPGTNDEGAYFESMYQARSWEDVDAFLDMVRRGKDPQAAERAAAVERHFPYVDGRASRRIVDDIVESFRSELFLEDAPARPADALVTAGAAVNGSVREGV</sequence>
<dbReference type="InterPro" id="IPR007554">
    <property type="entry name" value="Glycerophosphate_synth"/>
</dbReference>
<dbReference type="Proteomes" id="UP000800981">
    <property type="component" value="Unassembled WGS sequence"/>
</dbReference>
<dbReference type="InterPro" id="IPR043148">
    <property type="entry name" value="TagF_C"/>
</dbReference>
<comment type="caution">
    <text evidence="1">The sequence shown here is derived from an EMBL/GenBank/DDBJ whole genome shotgun (WGS) entry which is preliminary data.</text>
</comment>
<name>A0ABX0H039_9ACTN</name>
<reference evidence="1 2" key="1">
    <citation type="submission" date="2020-03" db="EMBL/GenBank/DDBJ databases">
        <title>Two novel Motilibacter sp.</title>
        <authorList>
            <person name="Liu S."/>
        </authorList>
    </citation>
    <scope>NUCLEOTIDE SEQUENCE [LARGE SCALE GENOMIC DNA]</scope>
    <source>
        <strain evidence="1 2">E257</strain>
    </source>
</reference>
<dbReference type="EMBL" id="JAANNP010000106">
    <property type="protein sequence ID" value="NHC16193.1"/>
    <property type="molecule type" value="Genomic_DNA"/>
</dbReference>